<feature type="domain" description="AIG1-type G" evidence="5">
    <location>
        <begin position="31"/>
        <end position="234"/>
    </location>
</feature>
<dbReference type="OMA" id="YSNEMFK"/>
<reference evidence="6" key="1">
    <citation type="submission" date="2021-04" db="EMBL/GenBank/DDBJ databases">
        <authorList>
            <consortium name="Wellcome Sanger Institute Data Sharing"/>
        </authorList>
    </citation>
    <scope>NUCLEOTIDE SEQUENCE [LARGE SCALE GENOMIC DNA]</scope>
</reference>
<dbReference type="OrthoDB" id="431287at2759"/>
<dbReference type="InterPro" id="IPR027417">
    <property type="entry name" value="P-loop_NTPase"/>
</dbReference>
<keyword evidence="3" id="KW-0342">GTP-binding</keyword>
<evidence type="ECO:0000259" key="5">
    <source>
        <dbReference type="PROSITE" id="PS51720"/>
    </source>
</evidence>
<dbReference type="FunFam" id="3.40.50.300:FF:000366">
    <property type="entry name" value="GTPase, IMAP family member 2"/>
    <property type="match status" value="1"/>
</dbReference>
<keyword evidence="7" id="KW-1185">Reference proteome</keyword>
<dbReference type="InterPro" id="IPR006703">
    <property type="entry name" value="G_AIG1"/>
</dbReference>
<dbReference type="Ensembl" id="ENSSAUT00010016055.1">
    <property type="protein sequence ID" value="ENSSAUP00010015139.1"/>
    <property type="gene ID" value="ENSSAUG00010007053.1"/>
</dbReference>
<dbReference type="Proteomes" id="UP000472265">
    <property type="component" value="Chromosome 23"/>
</dbReference>
<accession>A0A671UML5</accession>
<evidence type="ECO:0000313" key="6">
    <source>
        <dbReference type="Ensembl" id="ENSSAUP00010015139.1"/>
    </source>
</evidence>
<feature type="region of interest" description="Disordered" evidence="4">
    <location>
        <begin position="256"/>
        <end position="283"/>
    </location>
</feature>
<dbReference type="PANTHER" id="PTHR10903:SF188">
    <property type="entry name" value="GTPASE IMAP FAMILY MEMBER 2-LIKE-RELATED"/>
    <property type="match status" value="1"/>
</dbReference>
<evidence type="ECO:0000256" key="2">
    <source>
        <dbReference type="ARBA" id="ARBA00022741"/>
    </source>
</evidence>
<name>A0A671UML5_SPAAU</name>
<dbReference type="Pfam" id="PF04548">
    <property type="entry name" value="AIG1"/>
    <property type="match status" value="1"/>
</dbReference>
<dbReference type="InParanoid" id="A0A671UML5"/>
<dbReference type="PROSITE" id="PS51720">
    <property type="entry name" value="G_AIG1"/>
    <property type="match status" value="1"/>
</dbReference>
<dbReference type="PANTHER" id="PTHR10903">
    <property type="entry name" value="GTPASE, IMAP FAMILY MEMBER-RELATED"/>
    <property type="match status" value="1"/>
</dbReference>
<reference evidence="6" key="2">
    <citation type="submission" date="2025-08" db="UniProtKB">
        <authorList>
            <consortium name="Ensembl"/>
        </authorList>
    </citation>
    <scope>IDENTIFICATION</scope>
</reference>
<dbReference type="GO" id="GO:0005525">
    <property type="term" value="F:GTP binding"/>
    <property type="evidence" value="ECO:0007669"/>
    <property type="project" value="UniProtKB-KW"/>
</dbReference>
<organism evidence="6 7">
    <name type="scientific">Sparus aurata</name>
    <name type="common">Gilthead sea bream</name>
    <dbReference type="NCBI Taxonomy" id="8175"/>
    <lineage>
        <taxon>Eukaryota</taxon>
        <taxon>Metazoa</taxon>
        <taxon>Chordata</taxon>
        <taxon>Craniata</taxon>
        <taxon>Vertebrata</taxon>
        <taxon>Euteleostomi</taxon>
        <taxon>Actinopterygii</taxon>
        <taxon>Neopterygii</taxon>
        <taxon>Teleostei</taxon>
        <taxon>Neoteleostei</taxon>
        <taxon>Acanthomorphata</taxon>
        <taxon>Eupercaria</taxon>
        <taxon>Spariformes</taxon>
        <taxon>Sparidae</taxon>
        <taxon>Sparus</taxon>
    </lineage>
</organism>
<dbReference type="GeneID" id="115576042"/>
<keyword evidence="2" id="KW-0547">Nucleotide-binding</keyword>
<dbReference type="GeneTree" id="ENSGT01140000282522"/>
<dbReference type="SUPFAM" id="SSF52540">
    <property type="entry name" value="P-loop containing nucleoside triphosphate hydrolases"/>
    <property type="match status" value="1"/>
</dbReference>
<evidence type="ECO:0000313" key="7">
    <source>
        <dbReference type="Proteomes" id="UP000472265"/>
    </source>
</evidence>
<proteinExistence type="inferred from homology"/>
<evidence type="ECO:0000256" key="3">
    <source>
        <dbReference type="ARBA" id="ARBA00023134"/>
    </source>
</evidence>
<reference evidence="6" key="3">
    <citation type="submission" date="2025-09" db="UniProtKB">
        <authorList>
            <consortium name="Ensembl"/>
        </authorList>
    </citation>
    <scope>IDENTIFICATION</scope>
</reference>
<dbReference type="Gene3D" id="3.40.50.300">
    <property type="entry name" value="P-loop containing nucleotide triphosphate hydrolases"/>
    <property type="match status" value="1"/>
</dbReference>
<sequence length="366" mass="40141">MSSPENAASHEGMPMTVIRSGCEAPLPPSEAEPLRIVLLGRTGTGRSSSGNTILGRPAFWVDVSPCSVTTQCQRKTLTVDGRSVSVIDTPGFFHTQLSPEEVMAEVGRCVVLSSPGPHAFLVTLRPGRFTQEERDTLEWIKVTFGPGAIRFTVVLFTWGDQLLGKSIEDFLQESDELSEFVSSCCGGYHVFDNSGQQKTTECPQQVVQLLEKIDKIVADNGGGCYSNEMFKEAERAIREAQERILGERGHKFLQKEAQDKEAQGGLERGKKEDEETRREEEEARKRAERLFWSELVSAMGRGAAEGAGIVGKDKGKGKAVKKVKVVEKAAALVASPLSIRSAARVVEGAVREGSKVFYKHRKTFLH</sequence>
<evidence type="ECO:0000256" key="1">
    <source>
        <dbReference type="ARBA" id="ARBA00008535"/>
    </source>
</evidence>
<dbReference type="AlphaFoldDB" id="A0A671UML5"/>
<dbReference type="CDD" id="cd01852">
    <property type="entry name" value="AIG1"/>
    <property type="match status" value="1"/>
</dbReference>
<dbReference type="InterPro" id="IPR045058">
    <property type="entry name" value="GIMA/IAN/Toc"/>
</dbReference>
<evidence type="ECO:0000256" key="4">
    <source>
        <dbReference type="SAM" id="MobiDB-lite"/>
    </source>
</evidence>
<comment type="similarity">
    <text evidence="1">Belongs to the TRAFAC class TrmE-Era-EngA-EngB-Septin-like GTPase superfamily. AIG1/Toc34/Toc159-like paraseptin GTPase family. IAN subfamily.</text>
</comment>
<dbReference type="RefSeq" id="XP_030264390.1">
    <property type="nucleotide sequence ID" value="XM_030408530.1"/>
</dbReference>
<protein>
    <submittedName>
        <fullName evidence="6">GTPase IMAP family member 7-like</fullName>
    </submittedName>
</protein>
<gene>
    <name evidence="6" type="primary">LOC115576042</name>
</gene>